<dbReference type="AlphaFoldDB" id="W5W3Q8"/>
<proteinExistence type="predicted"/>
<sequence length="272" mass="29840">MTDQAAWVPPEVDPSIPSIARAYDYMLGGAHNFTADRQLAEQAEKAVPGSRQIARLNRSFLARAVRVLVESGVRQFLDIGSGVPTVGNVHEIAQRSAPESRVLYVDKDPIAVAHSQLILAGNENADVLREDLRNPEAILESRQAKRLLDLDEPVAVLMVMMLHWVPEQDDPYGLVGRYRDAICPGSYLAISHVTADQRQDQISEAADVIQRAKSPDQLAYRTHAQVVRLFEGMELLDPGVVGCGLWRTGGSGDFADEPDLNSHVYAGVARKP</sequence>
<dbReference type="PIRSF" id="PIRSF017393">
    <property type="entry name" value="MTase_SAV2177"/>
    <property type="match status" value="1"/>
</dbReference>
<dbReference type="PATRIC" id="fig|1449976.3.peg.2489"/>
<gene>
    <name evidence="1" type="ORF">KALB_2485</name>
</gene>
<evidence type="ECO:0008006" key="3">
    <source>
        <dbReference type="Google" id="ProtNLM"/>
    </source>
</evidence>
<dbReference type="KEGG" id="kal:KALB_2485"/>
<dbReference type="SUPFAM" id="SSF53335">
    <property type="entry name" value="S-adenosyl-L-methionine-dependent methyltransferases"/>
    <property type="match status" value="1"/>
</dbReference>
<organism evidence="1 2">
    <name type="scientific">Kutzneria albida DSM 43870</name>
    <dbReference type="NCBI Taxonomy" id="1449976"/>
    <lineage>
        <taxon>Bacteria</taxon>
        <taxon>Bacillati</taxon>
        <taxon>Actinomycetota</taxon>
        <taxon>Actinomycetes</taxon>
        <taxon>Pseudonocardiales</taxon>
        <taxon>Pseudonocardiaceae</taxon>
        <taxon>Kutzneria</taxon>
    </lineage>
</organism>
<dbReference type="CDD" id="cd02440">
    <property type="entry name" value="AdoMet_MTases"/>
    <property type="match status" value="1"/>
</dbReference>
<dbReference type="eggNOG" id="COG2890">
    <property type="taxonomic scope" value="Bacteria"/>
</dbReference>
<reference evidence="1 2" key="1">
    <citation type="journal article" date="2014" name="BMC Genomics">
        <title>Complete genome sequence of producer of the glycopeptide antibiotic Aculeximycin Kutzneria albida DSM 43870T, a representative of minor genus of Pseudonocardiaceae.</title>
        <authorList>
            <person name="Rebets Y."/>
            <person name="Tokovenko B."/>
            <person name="Lushchyk I."/>
            <person name="Ruckert C."/>
            <person name="Zaburannyi N."/>
            <person name="Bechthold A."/>
            <person name="Kalinowski J."/>
            <person name="Luzhetskyy A."/>
        </authorList>
    </citation>
    <scope>NUCLEOTIDE SEQUENCE [LARGE SCALE GENOMIC DNA]</scope>
    <source>
        <strain evidence="1">DSM 43870</strain>
    </source>
</reference>
<dbReference type="HOGENOM" id="CLU_067079_1_0_11"/>
<dbReference type="InterPro" id="IPR006764">
    <property type="entry name" value="SAM_dep_MeTrfase_SAV2177_type"/>
</dbReference>
<evidence type="ECO:0000313" key="1">
    <source>
        <dbReference type="EMBL" id="AHH95853.1"/>
    </source>
</evidence>
<accession>W5W3Q8</accession>
<dbReference type="OrthoDB" id="3516042at2"/>
<protein>
    <recommendedName>
        <fullName evidence="3">S-adenosyl methyltransferase</fullName>
    </recommendedName>
</protein>
<dbReference type="InterPro" id="IPR029063">
    <property type="entry name" value="SAM-dependent_MTases_sf"/>
</dbReference>
<dbReference type="STRING" id="1449976.KALB_2485"/>
<evidence type="ECO:0000313" key="2">
    <source>
        <dbReference type="Proteomes" id="UP000019225"/>
    </source>
</evidence>
<dbReference type="Gene3D" id="3.40.50.150">
    <property type="entry name" value="Vaccinia Virus protein VP39"/>
    <property type="match status" value="1"/>
</dbReference>
<dbReference type="EMBL" id="CP007155">
    <property type="protein sequence ID" value="AHH95853.1"/>
    <property type="molecule type" value="Genomic_DNA"/>
</dbReference>
<keyword evidence="2" id="KW-1185">Reference proteome</keyword>
<dbReference type="Pfam" id="PF04672">
    <property type="entry name" value="Methyltransf_19"/>
    <property type="match status" value="1"/>
</dbReference>
<dbReference type="RefSeq" id="WP_025356009.1">
    <property type="nucleotide sequence ID" value="NZ_CP007155.1"/>
</dbReference>
<dbReference type="Proteomes" id="UP000019225">
    <property type="component" value="Chromosome"/>
</dbReference>
<name>W5W3Q8_9PSEU</name>